<reference evidence="2 3" key="1">
    <citation type="submission" date="2024-02" db="EMBL/GenBank/DDBJ databases">
        <title>Chromosome-level genome assembly of the Eurasian Minnow (Phoxinus phoxinus).</title>
        <authorList>
            <person name="Oriowo T.O."/>
            <person name="Martin S."/>
            <person name="Stange M."/>
            <person name="Chrysostomakis Y."/>
            <person name="Brown T."/>
            <person name="Winkler S."/>
            <person name="Kukowka S."/>
            <person name="Myers E.W."/>
            <person name="Bohne A."/>
        </authorList>
    </citation>
    <scope>NUCLEOTIDE SEQUENCE [LARGE SCALE GENOMIC DNA]</scope>
    <source>
        <strain evidence="2">ZFMK-TIS-60720</strain>
        <tissue evidence="2">Whole Organism</tissue>
    </source>
</reference>
<name>A0AAN9HEM9_9TELE</name>
<dbReference type="Proteomes" id="UP001364617">
    <property type="component" value="Unassembled WGS sequence"/>
</dbReference>
<feature type="region of interest" description="Disordered" evidence="1">
    <location>
        <begin position="1"/>
        <end position="20"/>
    </location>
</feature>
<feature type="region of interest" description="Disordered" evidence="1">
    <location>
        <begin position="59"/>
        <end position="101"/>
    </location>
</feature>
<organism evidence="2 3">
    <name type="scientific">Phoxinus phoxinus</name>
    <name type="common">Eurasian minnow</name>
    <dbReference type="NCBI Taxonomy" id="58324"/>
    <lineage>
        <taxon>Eukaryota</taxon>
        <taxon>Metazoa</taxon>
        <taxon>Chordata</taxon>
        <taxon>Craniata</taxon>
        <taxon>Vertebrata</taxon>
        <taxon>Euteleostomi</taxon>
        <taxon>Actinopterygii</taxon>
        <taxon>Neopterygii</taxon>
        <taxon>Teleostei</taxon>
        <taxon>Ostariophysi</taxon>
        <taxon>Cypriniformes</taxon>
        <taxon>Leuciscidae</taxon>
        <taxon>Phoxininae</taxon>
        <taxon>Phoxinus</taxon>
    </lineage>
</organism>
<dbReference type="AlphaFoldDB" id="A0AAN9HEM9"/>
<proteinExistence type="predicted"/>
<sequence>MDHNMNVGRQLKKTQEGDPQFKYTYTKASHQWVAKPIYEKTSQAFRKDLMEAVLRMRQEHTLEHRPRPRSGQRRLLMNIAPVSRPDKSEMQSQRLSRFKHS</sequence>
<dbReference type="EMBL" id="JAYKXH010000005">
    <property type="protein sequence ID" value="KAK7168519.1"/>
    <property type="molecule type" value="Genomic_DNA"/>
</dbReference>
<evidence type="ECO:0000313" key="2">
    <source>
        <dbReference type="EMBL" id="KAK7168519.1"/>
    </source>
</evidence>
<evidence type="ECO:0000313" key="3">
    <source>
        <dbReference type="Proteomes" id="UP001364617"/>
    </source>
</evidence>
<keyword evidence="3" id="KW-1185">Reference proteome</keyword>
<protein>
    <submittedName>
        <fullName evidence="2">Uncharacterized protein</fullName>
    </submittedName>
</protein>
<gene>
    <name evidence="2" type="ORF">R3I93_004740</name>
</gene>
<evidence type="ECO:0000256" key="1">
    <source>
        <dbReference type="SAM" id="MobiDB-lite"/>
    </source>
</evidence>
<comment type="caution">
    <text evidence="2">The sequence shown here is derived from an EMBL/GenBank/DDBJ whole genome shotgun (WGS) entry which is preliminary data.</text>
</comment>
<accession>A0AAN9HEM9</accession>